<dbReference type="GO" id="GO:0006780">
    <property type="term" value="P:uroporphyrinogen III biosynthetic process"/>
    <property type="evidence" value="ECO:0007669"/>
    <property type="project" value="InterPro"/>
</dbReference>
<evidence type="ECO:0000313" key="3">
    <source>
        <dbReference type="Proteomes" id="UP000638848"/>
    </source>
</evidence>
<dbReference type="GO" id="GO:0004852">
    <property type="term" value="F:uroporphyrinogen-III synthase activity"/>
    <property type="evidence" value="ECO:0007669"/>
    <property type="project" value="InterPro"/>
</dbReference>
<evidence type="ECO:0000259" key="1">
    <source>
        <dbReference type="Pfam" id="PF02602"/>
    </source>
</evidence>
<protein>
    <recommendedName>
        <fullName evidence="1">Tetrapyrrole biosynthesis uroporphyrinogen III synthase domain-containing protein</fullName>
    </recommendedName>
</protein>
<dbReference type="PANTHER" id="PTHR40082">
    <property type="entry name" value="BLR5956 PROTEIN"/>
    <property type="match status" value="1"/>
</dbReference>
<proteinExistence type="predicted"/>
<dbReference type="AlphaFoldDB" id="A0A917GFG5"/>
<accession>A0A917GFG5</accession>
<keyword evidence="3" id="KW-1185">Reference proteome</keyword>
<dbReference type="SUPFAM" id="SSF69618">
    <property type="entry name" value="HemD-like"/>
    <property type="match status" value="1"/>
</dbReference>
<gene>
    <name evidence="2" type="ORF">GCM10011374_02170</name>
</gene>
<dbReference type="NCBIfam" id="NF005568">
    <property type="entry name" value="PRK07239.1"/>
    <property type="match status" value="1"/>
</dbReference>
<dbReference type="InterPro" id="IPR039793">
    <property type="entry name" value="UROS/Hem4"/>
</dbReference>
<comment type="caution">
    <text evidence="2">The sequence shown here is derived from an EMBL/GenBank/DDBJ whole genome shotgun (WGS) entry which is preliminary data.</text>
</comment>
<reference evidence="2" key="1">
    <citation type="journal article" date="2014" name="Int. J. Syst. Evol. Microbiol.">
        <title>Complete genome sequence of Corynebacterium casei LMG S-19264T (=DSM 44701T), isolated from a smear-ripened cheese.</title>
        <authorList>
            <consortium name="US DOE Joint Genome Institute (JGI-PGF)"/>
            <person name="Walter F."/>
            <person name="Albersmeier A."/>
            <person name="Kalinowski J."/>
            <person name="Ruckert C."/>
        </authorList>
    </citation>
    <scope>NUCLEOTIDE SEQUENCE</scope>
    <source>
        <strain evidence="2">CGMCC 1.12187</strain>
    </source>
</reference>
<sequence>MAAEHLPLAGRVVGVTAHRRSEDQIAALERRGARVIHAPALKVEPVGEDAGLAASSRALFEARPDTVLITTGYGLRRWHEAAEAQGFDADLLVCLREAAVYVRGPKGRGAVRGLGLEDAGMSADETTRGLVDLVLAEHGGDLTGRTLGLQLHGIADVAQRRRLTDAGARVLTVTPYRWASADDAGQVPVLVREAAAGRVDAITFTAAPAVDALFSTAEELGLHEELLAAFRRGMLAATVGPVTAAPLLELGIEPLVPDRFRMGAMLKQLTEALS</sequence>
<feature type="domain" description="Tetrapyrrole biosynthesis uroporphyrinogen III synthase" evidence="1">
    <location>
        <begin position="26"/>
        <end position="266"/>
    </location>
</feature>
<dbReference type="RefSeq" id="WP_188533979.1">
    <property type="nucleotide sequence ID" value="NZ_BMEQ01000001.1"/>
</dbReference>
<dbReference type="Pfam" id="PF02602">
    <property type="entry name" value="HEM4"/>
    <property type="match status" value="1"/>
</dbReference>
<reference evidence="2" key="2">
    <citation type="submission" date="2020-09" db="EMBL/GenBank/DDBJ databases">
        <authorList>
            <person name="Sun Q."/>
            <person name="Zhou Y."/>
        </authorList>
    </citation>
    <scope>NUCLEOTIDE SEQUENCE</scope>
    <source>
        <strain evidence="2">CGMCC 1.12187</strain>
    </source>
</reference>
<dbReference type="PANTHER" id="PTHR40082:SF1">
    <property type="entry name" value="BLR5956 PROTEIN"/>
    <property type="match status" value="1"/>
</dbReference>
<dbReference type="Gene3D" id="3.40.50.10090">
    <property type="match status" value="2"/>
</dbReference>
<dbReference type="EMBL" id="BMEQ01000001">
    <property type="protein sequence ID" value="GGG43364.1"/>
    <property type="molecule type" value="Genomic_DNA"/>
</dbReference>
<evidence type="ECO:0000313" key="2">
    <source>
        <dbReference type="EMBL" id="GGG43364.1"/>
    </source>
</evidence>
<name>A0A917GFG5_9MICC</name>
<dbReference type="Proteomes" id="UP000638848">
    <property type="component" value="Unassembled WGS sequence"/>
</dbReference>
<dbReference type="CDD" id="cd06578">
    <property type="entry name" value="HemD"/>
    <property type="match status" value="1"/>
</dbReference>
<dbReference type="InterPro" id="IPR003754">
    <property type="entry name" value="4pyrrol_synth_uPrphyn_synth"/>
</dbReference>
<dbReference type="InterPro" id="IPR036108">
    <property type="entry name" value="4pyrrol_syn_uPrphyn_synt_sf"/>
</dbReference>
<organism evidence="2 3">
    <name type="scientific">Kocuria dechangensis</name>
    <dbReference type="NCBI Taxonomy" id="1176249"/>
    <lineage>
        <taxon>Bacteria</taxon>
        <taxon>Bacillati</taxon>
        <taxon>Actinomycetota</taxon>
        <taxon>Actinomycetes</taxon>
        <taxon>Micrococcales</taxon>
        <taxon>Micrococcaceae</taxon>
        <taxon>Kocuria</taxon>
    </lineage>
</organism>